<proteinExistence type="predicted"/>
<organism evidence="1 2">
    <name type="scientific">Akkermansia muciniphila (strain ATCC BAA-835 / DSM 22959 / JCM 33894 / BCRC 81048 / CCUG 64013 / CIP 107961 / Muc)</name>
    <dbReference type="NCBI Taxonomy" id="349741"/>
    <lineage>
        <taxon>Bacteria</taxon>
        <taxon>Pseudomonadati</taxon>
        <taxon>Verrucomicrobiota</taxon>
        <taxon>Verrucomicrobiia</taxon>
        <taxon>Verrucomicrobiales</taxon>
        <taxon>Akkermansiaceae</taxon>
        <taxon>Akkermansia</taxon>
    </lineage>
</organism>
<sequence>MCGVLTDYTLSSEWRHMKSQVIQKPVVVILGNAGNIGYLAAKAFACQGTVVAMLHEAGEESCHIVDCLPGSSHLVMSGRLNHSSDLASFAGLVHTLYGRVDYLIICEDASVEVQGLSCSSRVRLSVLLEHAFVSGAMIVNMVSRSGKKGVWVEDIAGLENCLNRRDVRMSQIVIHRPVFRYVSQSRLASSACAAALFLCGNEGRHIHREYIVVNGRKAAWRPGRRPESFLSLFNSCLEFCSICSRMVFQDA</sequence>
<dbReference type="KEGG" id="amu:Amuc_0259"/>
<gene>
    <name evidence="1" type="ordered locus">Amuc_0259</name>
</gene>
<protein>
    <submittedName>
        <fullName evidence="1">Uncharacterized protein</fullName>
    </submittedName>
</protein>
<dbReference type="AlphaFoldDB" id="B2UMF3"/>
<dbReference type="eggNOG" id="COG1028">
    <property type="taxonomic scope" value="Bacteria"/>
</dbReference>
<evidence type="ECO:0000313" key="2">
    <source>
        <dbReference type="Proteomes" id="UP000001031"/>
    </source>
</evidence>
<dbReference type="InterPro" id="IPR036291">
    <property type="entry name" value="NAD(P)-bd_dom_sf"/>
</dbReference>
<dbReference type="EMBL" id="CP001071">
    <property type="protein sequence ID" value="ACD04102.1"/>
    <property type="molecule type" value="Genomic_DNA"/>
</dbReference>
<name>B2UMF3_AKKM8</name>
<dbReference type="Gene3D" id="3.40.50.720">
    <property type="entry name" value="NAD(P)-binding Rossmann-like Domain"/>
    <property type="match status" value="1"/>
</dbReference>
<keyword evidence="2" id="KW-1185">Reference proteome</keyword>
<dbReference type="HOGENOM" id="CLU_1105316_0_0_0"/>
<accession>B2UMF3</accession>
<dbReference type="PaxDb" id="349741-Amuc_0259"/>
<dbReference type="Proteomes" id="UP000001031">
    <property type="component" value="Chromosome"/>
</dbReference>
<reference evidence="2" key="1">
    <citation type="journal article" date="2011" name="PLoS ONE">
        <title>The genome of Akkermansia muciniphila, a dedicated intestinal mucin degrader, and its use in exploring intestinal metagenomes.</title>
        <authorList>
            <person name="van Passel M.W."/>
            <person name="Kant R."/>
            <person name="Zoetendal E.G."/>
            <person name="Plugge C.M."/>
            <person name="Derrien M."/>
            <person name="Malfatti S.A."/>
            <person name="Chain P.S."/>
            <person name="Woyke T."/>
            <person name="Palva A."/>
            <person name="de Vos W.M."/>
            <person name="Smidt H."/>
        </authorList>
    </citation>
    <scope>NUCLEOTIDE SEQUENCE [LARGE SCALE GENOMIC DNA]</scope>
    <source>
        <strain evidence="2">ATCC BAA-835 / DSM 22959 / JCM 33894 / BCRC 81048 / CCUG 64013 / CIP 107961 / Muc</strain>
    </source>
</reference>
<dbReference type="STRING" id="349741.Amuc_0259"/>
<dbReference type="SUPFAM" id="SSF51735">
    <property type="entry name" value="NAD(P)-binding Rossmann-fold domains"/>
    <property type="match status" value="1"/>
</dbReference>
<evidence type="ECO:0000313" key="1">
    <source>
        <dbReference type="EMBL" id="ACD04102.1"/>
    </source>
</evidence>